<organism evidence="1 2">
    <name type="scientific">Naganishia cerealis</name>
    <dbReference type="NCBI Taxonomy" id="610337"/>
    <lineage>
        <taxon>Eukaryota</taxon>
        <taxon>Fungi</taxon>
        <taxon>Dikarya</taxon>
        <taxon>Basidiomycota</taxon>
        <taxon>Agaricomycotina</taxon>
        <taxon>Tremellomycetes</taxon>
        <taxon>Filobasidiales</taxon>
        <taxon>Filobasidiaceae</taxon>
        <taxon>Naganishia</taxon>
    </lineage>
</organism>
<name>A0ACC2W774_9TREE</name>
<proteinExistence type="predicted"/>
<sequence>MTSMALWHLELLPGQKYPVMVQRDFRITNAALGEEVVDENARSVVKITHQPVNPRDLADDSDSDDDFSSDEEDDEDEEIDMEKLMAAMNGKKGKKASAEEEEEEEDEDEDDEDFEEPTVTAVVCSLIPGKIEQTQLNLTFVSEEIVMFEVTGKNPVHLMGNYIHQDHHDHGEDYDESDDEDFSLEGDSDDEDISMTEEASHRFEEVKEDGKAKKADAAKENANKKRKAESQEADSKRSTASAAEKKAPAPAATEKKAEQSAKKQKTETAKPAEKKKEAAEKPEQKSSKKQTLPSGLIIEDFKIGDGPIAKKGKRLGMRYIGKLTNGKVFDSNTTGQTFNFRLGAGEVIKGWDQGIEGMAVGGERKLTIPAKLAYGSQKLPGIPANSTLCFEIKLVTVR</sequence>
<reference evidence="1" key="1">
    <citation type="submission" date="2023-04" db="EMBL/GenBank/DDBJ databases">
        <title>Draft Genome sequencing of Naganishia species isolated from polar environments using Oxford Nanopore Technology.</title>
        <authorList>
            <person name="Leo P."/>
            <person name="Venkateswaran K."/>
        </authorList>
    </citation>
    <scope>NUCLEOTIDE SEQUENCE</scope>
    <source>
        <strain evidence="1">MNA-CCFEE 5261</strain>
    </source>
</reference>
<comment type="caution">
    <text evidence="1">The sequence shown here is derived from an EMBL/GenBank/DDBJ whole genome shotgun (WGS) entry which is preliminary data.</text>
</comment>
<keyword evidence="2" id="KW-1185">Reference proteome</keyword>
<accession>A0ACC2W774</accession>
<dbReference type="EMBL" id="JASBWR010000026">
    <property type="protein sequence ID" value="KAJ9107029.1"/>
    <property type="molecule type" value="Genomic_DNA"/>
</dbReference>
<dbReference type="Proteomes" id="UP001241377">
    <property type="component" value="Unassembled WGS sequence"/>
</dbReference>
<evidence type="ECO:0000313" key="2">
    <source>
        <dbReference type="Proteomes" id="UP001241377"/>
    </source>
</evidence>
<gene>
    <name evidence="1" type="ORF">QFC19_002898</name>
</gene>
<protein>
    <submittedName>
        <fullName evidence="1">Uncharacterized protein</fullName>
    </submittedName>
</protein>
<evidence type="ECO:0000313" key="1">
    <source>
        <dbReference type="EMBL" id="KAJ9107029.1"/>
    </source>
</evidence>